<dbReference type="GO" id="GO:0017056">
    <property type="term" value="F:structural constituent of nuclear pore"/>
    <property type="evidence" value="ECO:0007669"/>
    <property type="project" value="TreeGrafter"/>
</dbReference>
<keyword evidence="3" id="KW-0539">Nucleus</keyword>
<reference evidence="9 10" key="1">
    <citation type="journal article" date="2011" name="J. Gen. Appl. Microbiol.">
        <title>Draft genome sequencing of the enigmatic yeast Saitoella complicata.</title>
        <authorList>
            <person name="Nishida H."/>
            <person name="Hamamoto M."/>
            <person name="Sugiyama J."/>
        </authorList>
    </citation>
    <scope>NUCLEOTIDE SEQUENCE [LARGE SCALE GENOMIC DNA]</scope>
    <source>
        <strain evidence="9 10">NRRL Y-17804</strain>
    </source>
</reference>
<protein>
    <submittedName>
        <fullName evidence="9">Uncharacterized protein</fullName>
    </submittedName>
</protein>
<evidence type="ECO:0000259" key="8">
    <source>
        <dbReference type="Pfam" id="PF25785"/>
    </source>
</evidence>
<evidence type="ECO:0000259" key="7">
    <source>
        <dbReference type="Pfam" id="PF25481"/>
    </source>
</evidence>
<dbReference type="GO" id="GO:0006606">
    <property type="term" value="P:protein import into nucleus"/>
    <property type="evidence" value="ECO:0007669"/>
    <property type="project" value="InterPro"/>
</dbReference>
<keyword evidence="2 4" id="KW-0175">Coiled coil</keyword>
<feature type="compositionally biased region" description="Low complexity" evidence="5">
    <location>
        <begin position="1955"/>
        <end position="1972"/>
    </location>
</feature>
<feature type="coiled-coil region" evidence="4">
    <location>
        <begin position="847"/>
        <end position="1193"/>
    </location>
</feature>
<feature type="coiled-coil region" evidence="4">
    <location>
        <begin position="60"/>
        <end position="189"/>
    </location>
</feature>
<name>A0A0E9NGA4_SAICN</name>
<feature type="coiled-coil region" evidence="4">
    <location>
        <begin position="1309"/>
        <end position="1407"/>
    </location>
</feature>
<evidence type="ECO:0000256" key="2">
    <source>
        <dbReference type="ARBA" id="ARBA00023054"/>
    </source>
</evidence>
<reference evidence="9 10" key="2">
    <citation type="journal article" date="2014" name="J. Gen. Appl. Microbiol.">
        <title>The early diverging ascomycetous budding yeast Saitoella complicata has three histone deacetylases belonging to the Clr6, Hos2, and Rpd3 lineages.</title>
        <authorList>
            <person name="Nishida H."/>
            <person name="Matsumoto T."/>
            <person name="Kondo S."/>
            <person name="Hamamoto M."/>
            <person name="Yoshikawa H."/>
        </authorList>
    </citation>
    <scope>NUCLEOTIDE SEQUENCE [LARGE SCALE GENOMIC DNA]</scope>
    <source>
        <strain evidence="9 10">NRRL Y-17804</strain>
    </source>
</reference>
<feature type="compositionally biased region" description="Low complexity" evidence="5">
    <location>
        <begin position="1843"/>
        <end position="1868"/>
    </location>
</feature>
<feature type="region of interest" description="Disordered" evidence="5">
    <location>
        <begin position="1843"/>
        <end position="1899"/>
    </location>
</feature>
<accession>A0A0E9NGA4</accession>
<keyword evidence="10" id="KW-1185">Reference proteome</keyword>
<feature type="domain" description="Nucleoprotein TPR/MLP1-2" evidence="6">
    <location>
        <begin position="1069"/>
        <end position="1197"/>
    </location>
</feature>
<organism evidence="9 10">
    <name type="scientific">Saitoella complicata (strain BCRC 22490 / CBS 7301 / JCM 7358 / NBRC 10748 / NRRL Y-17804)</name>
    <dbReference type="NCBI Taxonomy" id="698492"/>
    <lineage>
        <taxon>Eukaryota</taxon>
        <taxon>Fungi</taxon>
        <taxon>Dikarya</taxon>
        <taxon>Ascomycota</taxon>
        <taxon>Taphrinomycotina</taxon>
        <taxon>Taphrinomycotina incertae sedis</taxon>
        <taxon>Saitoella</taxon>
    </lineage>
</organism>
<dbReference type="GO" id="GO:0005643">
    <property type="term" value="C:nuclear pore"/>
    <property type="evidence" value="ECO:0007669"/>
    <property type="project" value="TreeGrafter"/>
</dbReference>
<dbReference type="PANTHER" id="PTHR18898">
    <property type="entry name" value="NUCLEOPROTEIN TPR-RELATED"/>
    <property type="match status" value="1"/>
</dbReference>
<dbReference type="GO" id="GO:0006406">
    <property type="term" value="P:mRNA export from nucleus"/>
    <property type="evidence" value="ECO:0007669"/>
    <property type="project" value="TreeGrafter"/>
</dbReference>
<evidence type="ECO:0000256" key="3">
    <source>
        <dbReference type="ARBA" id="ARBA00023242"/>
    </source>
</evidence>
<dbReference type="EMBL" id="BACD03000018">
    <property type="protein sequence ID" value="GAO48892.1"/>
    <property type="molecule type" value="Genomic_DNA"/>
</dbReference>
<feature type="coiled-coil region" evidence="4">
    <location>
        <begin position="250"/>
        <end position="397"/>
    </location>
</feature>
<feature type="region of interest" description="Disordered" evidence="5">
    <location>
        <begin position="1924"/>
        <end position="2023"/>
    </location>
</feature>
<evidence type="ECO:0000256" key="1">
    <source>
        <dbReference type="ARBA" id="ARBA00004123"/>
    </source>
</evidence>
<dbReference type="PANTHER" id="PTHR18898:SF2">
    <property type="entry name" value="NUCLEOPROTEIN TPR"/>
    <property type="match status" value="1"/>
</dbReference>
<feature type="coiled-coil region" evidence="4">
    <location>
        <begin position="1434"/>
        <end position="1546"/>
    </location>
</feature>
<feature type="coiled-coil region" evidence="4">
    <location>
        <begin position="589"/>
        <end position="656"/>
    </location>
</feature>
<evidence type="ECO:0000259" key="6">
    <source>
        <dbReference type="Pfam" id="PF07926"/>
    </source>
</evidence>
<feature type="compositionally biased region" description="Gly residues" evidence="5">
    <location>
        <begin position="1982"/>
        <end position="1992"/>
    </location>
</feature>
<dbReference type="InterPro" id="IPR012929">
    <property type="entry name" value="Nucleoprot-TPR/MLP1-2_dom"/>
</dbReference>
<gene>
    <name evidence="9" type="ORF">G7K_3055-t1</name>
</gene>
<evidence type="ECO:0000313" key="9">
    <source>
        <dbReference type="EMBL" id="GAO48892.1"/>
    </source>
</evidence>
<feature type="coiled-coil region" evidence="4">
    <location>
        <begin position="736"/>
        <end position="822"/>
    </location>
</feature>
<dbReference type="InterPro" id="IPR057974">
    <property type="entry name" value="NUA/TPR/MLP1-2-like_dom"/>
</dbReference>
<sequence>MHLSGQYSSSYHPRNCSHRLTGAMAPPAETPTLDVSGVSAFLEISSETLTSLASRSDDSLKVLLSSIQDKAQEVDALKAEKLRSEVMLEQEMHTAESRVKSMKKQLDTALEENQKLRGAQSSTESSTQSLQTQLQVAASAMTKLEEGARSLESKVQTLESEKRSTLELLGKANKESAQREEDYKGLQERYLEAKRVEVKLDIDLKNMKQEEINYKFKERSLTQELEHSQKSNDWLNEELKKKSSEFSTYRKEKTAQISALETKLENTTADATSAQESLDILKKRYAEISAKLDDSLTRNKQLQDRIVQQEENFRNEIEAQQRLAQLWQDTANENKRRIEQLNEQLDSKLSDESEECARLRVEANGEKMRADEAEMRNGELEAQLEQRERELATINERIIQGGSDVGASGVGLLSPSAQALSKVQKAGLSVTQLYSQYMTLQSDLDVEKRKNERLQKDMVELISELETRAPQIQQQREEFSRVQIELAQMSETLQEIVDEKENAEREAKQLRATVQDKETEVKVLEQQTRDLSKQVQHLLNELHDHGAGIPMTPAERAALRRLTEGVEDPAEQSDTEALISQRLTVFRSIQELQQKNQSLLKVVHELGQRMEREEETNRQRLETLESAALEEAGKVIEGLRDELKSAKTKMDSYIRERDMFRRMLVHGGQLDTDAGAAQAPAADKPADEDKTDYPTLLRELQVQFDAYKNESAIDHKTLSDQVSNLTRQKGVVTVDLRKAETELHLAGERYNMLQNTLLAAKAEIEMSRKRILQMQETMAKQDVRTQQAADDLVDAKSLADSLRIENQNLKVEKELLKRLEARWTQDNQHLMKENGRLNGLLNNVQTLHAEQERMDAASRRRTAAELEKLEKDLQATRQRLNEESEEVRRLNLRKEFEAKEYQEKIDKLNSDLSTTREAMVEARTSQNHLNARVEELTISLKAAEEKFALTQRSRTTEGGEDVSREQQLDMELTELRAALDAAKAEAAQAKTHVDELKAIANAAEEALQTMNETHDQYKNSTDNQIQHRDTELANVKTQLAELTSELEKSRQELAEIQGSEDAKRAAYEQEIESLKADLERAKEEVEEAAAKQRFHLEDMRKQSDIANEAQQNYERELQKHAEAASNLQKLREQLRDVNNQLRVYRTEAESARASLTTSEASWGAQKEQMENELREMSTRCDDLRKQNDLLHSQFESISSQALKIQQASSAVAADIENAPASADKSVEELREVIKYLRRERELIDCQHEVAVQENKRIKQELDHTSRALEEVRSQLTLERQRGAESATSAAQHQELIAKIGELNILRESNSALRAENERTGKTLKTLETQVETLNAQLAPLNEQLQTLTAEIEAKDQQIRLIEGDRDHWRNRAQSIFQKYDKIDPAELQALKNNLANLQSQYDALVVEGEAARDAGIVEVKNVRDSWAERYNTMVASSKQRMAELRGQKMEAEKALAEKEQRLQELENQLANAQTAPAADSGDMEGLETAGDAQLKEQVTKLQAEKEAANKTANNVRARVQTLMTEKMQLTKQVKELQDKLSASASATPAAPTSGEEVDKKVDELVAKRLKEAEVAGATPGTADIDAVVAERIAIARAEFEKEKEQAIQDAVKAAQTQTPASDAIQTQESSDVIPREEHDKIIAEMTLRHEQDMNNLRKRAKNQATEAINKAIALKLDKVRAEERQLAEVAKAEAIEAALKTKEEQFKAKEEELTSREKAQKTAELTARMTNMKMTMRIGALEKQVIALGETPSTIGATLALGAATPAPGTLGTPAAATVAPAAVAAPAQVKSPAAAPASAASATATPPAATPATGPAIKVETTPAQQEAAAAAAPVSAFANPASAQIQAQPQAQTPANPATPFQNAMRGGRGGARGARGAGRGGAGMGRGGAVGTPAGAGRGTPVAGGAAGAAGAANAPLANRMGAPVGGTATPQQGTPARKGSVPRPSPVRIEGTAAAGAGAGPNTPGGANRPAVQRPVGAGRGQGQGQGGNMNANAPTFTPGNKRPREEGGGGAQKKPKNQ</sequence>
<dbReference type="Pfam" id="PF25785">
    <property type="entry name" value="TPR"/>
    <property type="match status" value="1"/>
</dbReference>
<feature type="coiled-coil region" evidence="4">
    <location>
        <begin position="1589"/>
        <end position="1616"/>
    </location>
</feature>
<evidence type="ECO:0000256" key="4">
    <source>
        <dbReference type="SAM" id="Coils"/>
    </source>
</evidence>
<dbReference type="Pfam" id="PF25481">
    <property type="entry name" value="Nucleoprot-TPR"/>
    <property type="match status" value="1"/>
</dbReference>
<reference evidence="9 10" key="3">
    <citation type="journal article" date="2015" name="Genome Announc.">
        <title>Draft Genome Sequence of the Archiascomycetous Yeast Saitoella complicata.</title>
        <authorList>
            <person name="Yamauchi K."/>
            <person name="Kondo S."/>
            <person name="Hamamoto M."/>
            <person name="Takahashi Y."/>
            <person name="Ogura Y."/>
            <person name="Hayashi T."/>
            <person name="Nishida H."/>
        </authorList>
    </citation>
    <scope>NUCLEOTIDE SEQUENCE [LARGE SCALE GENOMIC DNA]</scope>
    <source>
        <strain evidence="9 10">NRRL Y-17804</strain>
    </source>
</reference>
<evidence type="ECO:0000313" key="10">
    <source>
        <dbReference type="Proteomes" id="UP000033140"/>
    </source>
</evidence>
<comment type="caution">
    <text evidence="9">The sequence shown here is derived from an EMBL/GenBank/DDBJ whole genome shotgun (WGS) entry which is preliminary data.</text>
</comment>
<comment type="subcellular location">
    <subcellularLocation>
        <location evidence="1">Nucleus</location>
    </subcellularLocation>
</comment>
<dbReference type="Proteomes" id="UP000033140">
    <property type="component" value="Unassembled WGS sequence"/>
</dbReference>
<feature type="domain" description="NUA/TPR/MLP1-2-like" evidence="8">
    <location>
        <begin position="506"/>
        <end position="615"/>
    </location>
</feature>
<feature type="domain" description="Nucleoprotein TPR/MPL1" evidence="7">
    <location>
        <begin position="210"/>
        <end position="287"/>
    </location>
</feature>
<feature type="coiled-coil region" evidence="4">
    <location>
        <begin position="1650"/>
        <end position="1719"/>
    </location>
</feature>
<proteinExistence type="predicted"/>
<dbReference type="OMA" id="HAQQNYE"/>
<dbReference type="STRING" id="698492.A0A0E9NGA4"/>
<dbReference type="Pfam" id="PF07926">
    <property type="entry name" value="TPR_MLP1_2"/>
    <property type="match status" value="1"/>
</dbReference>
<dbReference type="InterPro" id="IPR057577">
    <property type="entry name" value="Nucleoprot-TPR/MLP1_dom"/>
</dbReference>
<feature type="coiled-coil region" evidence="4">
    <location>
        <begin position="437"/>
        <end position="541"/>
    </location>
</feature>
<evidence type="ECO:0000256" key="5">
    <source>
        <dbReference type="SAM" id="MobiDB-lite"/>
    </source>
</evidence>
<feature type="compositionally biased region" description="Gly residues" evidence="5">
    <location>
        <begin position="1869"/>
        <end position="1899"/>
    </location>
</feature>